<organism evidence="7">
    <name type="scientific">Noctiluca scintillans</name>
    <name type="common">Sea sparkle</name>
    <name type="synonym">Red tide dinoflagellate</name>
    <dbReference type="NCBI Taxonomy" id="2966"/>
    <lineage>
        <taxon>Eukaryota</taxon>
        <taxon>Sar</taxon>
        <taxon>Alveolata</taxon>
        <taxon>Dinophyceae</taxon>
        <taxon>Noctilucales</taxon>
        <taxon>Noctilucaceae</taxon>
        <taxon>Noctiluca</taxon>
    </lineage>
</organism>
<evidence type="ECO:0000259" key="6">
    <source>
        <dbReference type="Pfam" id="PF00454"/>
    </source>
</evidence>
<comment type="similarity">
    <text evidence="1">Belongs to the PI3/PI4-kinase family. Type II PI4K subfamily.</text>
</comment>
<dbReference type="PANTHER" id="PTHR45800:SF11">
    <property type="entry name" value="PHOSPHATIDYLINOSITOL 3-KINASE-RELATED PROTEIN KINASE"/>
    <property type="match status" value="1"/>
</dbReference>
<evidence type="ECO:0000256" key="4">
    <source>
        <dbReference type="ARBA" id="ARBA00022777"/>
    </source>
</evidence>
<protein>
    <recommendedName>
        <fullName evidence="6">PI3K/PI4K catalytic domain-containing protein</fullName>
    </recommendedName>
</protein>
<reference evidence="7" key="1">
    <citation type="submission" date="2021-01" db="EMBL/GenBank/DDBJ databases">
        <authorList>
            <person name="Corre E."/>
            <person name="Pelletier E."/>
            <person name="Niang G."/>
            <person name="Scheremetjew M."/>
            <person name="Finn R."/>
            <person name="Kale V."/>
            <person name="Holt S."/>
            <person name="Cochrane G."/>
            <person name="Meng A."/>
            <person name="Brown T."/>
            <person name="Cohen L."/>
        </authorList>
    </citation>
    <scope>NUCLEOTIDE SEQUENCE</scope>
</reference>
<name>A0A7S1A2Y4_NOCSC</name>
<accession>A0A7S1A2Y4</accession>
<dbReference type="PANTHER" id="PTHR45800">
    <property type="entry name" value="PHOSPHATIDYLINOSITOL 4-KINASE GAMMA"/>
    <property type="match status" value="1"/>
</dbReference>
<dbReference type="GO" id="GO:0016301">
    <property type="term" value="F:kinase activity"/>
    <property type="evidence" value="ECO:0007669"/>
    <property type="project" value="UniProtKB-KW"/>
</dbReference>
<dbReference type="InterPro" id="IPR044571">
    <property type="entry name" value="P4KG1-8"/>
</dbReference>
<keyword evidence="5" id="KW-0067">ATP-binding</keyword>
<dbReference type="InterPro" id="IPR000403">
    <property type="entry name" value="PI3/4_kinase_cat_dom"/>
</dbReference>
<dbReference type="GO" id="GO:0005524">
    <property type="term" value="F:ATP binding"/>
    <property type="evidence" value="ECO:0007669"/>
    <property type="project" value="UniProtKB-KW"/>
</dbReference>
<gene>
    <name evidence="7" type="ORF">NSCI0253_LOCUS15330</name>
</gene>
<keyword evidence="3" id="KW-0547">Nucleotide-binding</keyword>
<evidence type="ECO:0000256" key="2">
    <source>
        <dbReference type="ARBA" id="ARBA00022679"/>
    </source>
</evidence>
<keyword evidence="4" id="KW-0418">Kinase</keyword>
<proteinExistence type="inferred from homology"/>
<feature type="domain" description="PI3K/PI4K catalytic" evidence="6">
    <location>
        <begin position="213"/>
        <end position="363"/>
    </location>
</feature>
<sequence>MCGRMHAVAVSVEGLAEWLSTLSLAEHLEAAEKWCQEESHLELEEVVENADTCAEALSLGEEEALRMVTTGHQAYLAIRKLADTNNFDECLPVCSGRPRVRFCSSVTGISDDETDTSPIAHDECAGDWQFKHVGNVLSACAVSETRIKRTDTAGNILREMEPARRELLLDTVRNSLLEAVDIHEGQTGTVYALEARGEKVAVFKPLTGEHFERRGVHVGTGALREEAAYLVDRLAGSQAGVPVTSRAKIAVHGEITEGSLQAFVVDTIGFVEDFGVPRDVGRACSFVPKESVEALALLDMRIFNMDRHSGNLLLLRLEQPHALGPIDHGCCLPPWWMLGEAVFDAWQDWPHLQEAPADATRKIARIAVERLPQVTDALRDLGLGEESVVTHQLCTIFVGVGVAELGLPIGPLAMLMLRDDASSLSWLESRVLACAKSAGAHIWVEEQGGIKELRVDDANFESKVDRFLESLATEFRVQLPLAVACSDA</sequence>
<dbReference type="Pfam" id="PF00454">
    <property type="entry name" value="PI3_PI4_kinase"/>
    <property type="match status" value="1"/>
</dbReference>
<evidence type="ECO:0000256" key="5">
    <source>
        <dbReference type="ARBA" id="ARBA00022840"/>
    </source>
</evidence>
<evidence type="ECO:0000313" key="7">
    <source>
        <dbReference type="EMBL" id="CAD8840982.1"/>
    </source>
</evidence>
<keyword evidence="2" id="KW-0808">Transferase</keyword>
<dbReference type="EMBL" id="HBFQ01021889">
    <property type="protein sequence ID" value="CAD8840982.1"/>
    <property type="molecule type" value="Transcribed_RNA"/>
</dbReference>
<evidence type="ECO:0000256" key="3">
    <source>
        <dbReference type="ARBA" id="ARBA00022741"/>
    </source>
</evidence>
<evidence type="ECO:0000256" key="1">
    <source>
        <dbReference type="ARBA" id="ARBA00008941"/>
    </source>
</evidence>
<dbReference type="AlphaFoldDB" id="A0A7S1A2Y4"/>